<protein>
    <recommendedName>
        <fullName evidence="1">DUF3846 domain-containing protein</fullName>
    </recommendedName>
</protein>
<organism evidence="2 3">
    <name type="scientific">Sulfobacillus benefaciens</name>
    <dbReference type="NCBI Taxonomy" id="453960"/>
    <lineage>
        <taxon>Bacteria</taxon>
        <taxon>Bacillati</taxon>
        <taxon>Bacillota</taxon>
        <taxon>Clostridia</taxon>
        <taxon>Eubacteriales</taxon>
        <taxon>Clostridiales Family XVII. Incertae Sedis</taxon>
        <taxon>Sulfobacillus</taxon>
    </lineage>
</organism>
<proteinExistence type="predicted"/>
<dbReference type="AlphaFoldDB" id="A0A2T2WTG5"/>
<dbReference type="EMBL" id="PXYT01000053">
    <property type="protein sequence ID" value="PSR25539.1"/>
    <property type="molecule type" value="Genomic_DNA"/>
</dbReference>
<evidence type="ECO:0000313" key="3">
    <source>
        <dbReference type="Proteomes" id="UP000242699"/>
    </source>
</evidence>
<sequence>MDDSALDLAFPQAAVQGHLELWAVDDHVHCLCNEEGRLNGMPFNRSVILRYGTLWRIYGPIVIVGGDAKTGEFESLTKAEAHLRQTALNNPRGTLSAFDVYLASDPF</sequence>
<dbReference type="Pfam" id="PF12957">
    <property type="entry name" value="DUF3846"/>
    <property type="match status" value="1"/>
</dbReference>
<evidence type="ECO:0000259" key="1">
    <source>
        <dbReference type="Pfam" id="PF12957"/>
    </source>
</evidence>
<evidence type="ECO:0000313" key="2">
    <source>
        <dbReference type="EMBL" id="PSR25539.1"/>
    </source>
</evidence>
<accession>A0A2T2WTG5</accession>
<comment type="caution">
    <text evidence="2">The sequence shown here is derived from an EMBL/GenBank/DDBJ whole genome shotgun (WGS) entry which is preliminary data.</text>
</comment>
<gene>
    <name evidence="2" type="ORF">C7B43_16670</name>
</gene>
<dbReference type="InterPro" id="IPR024559">
    <property type="entry name" value="DUF3846"/>
</dbReference>
<dbReference type="Proteomes" id="UP000242699">
    <property type="component" value="Unassembled WGS sequence"/>
</dbReference>
<name>A0A2T2WTG5_9FIRM</name>
<reference evidence="2 3" key="1">
    <citation type="journal article" date="2014" name="BMC Genomics">
        <title>Comparison of environmental and isolate Sulfobacillus genomes reveals diverse carbon, sulfur, nitrogen, and hydrogen metabolisms.</title>
        <authorList>
            <person name="Justice N.B."/>
            <person name="Norman A."/>
            <person name="Brown C.T."/>
            <person name="Singh A."/>
            <person name="Thomas B.C."/>
            <person name="Banfield J.F."/>
        </authorList>
    </citation>
    <scope>NUCLEOTIDE SEQUENCE [LARGE SCALE GENOMIC DNA]</scope>
    <source>
        <strain evidence="2">AMDSBA1</strain>
    </source>
</reference>
<feature type="domain" description="DUF3846" evidence="1">
    <location>
        <begin position="9"/>
        <end position="81"/>
    </location>
</feature>